<dbReference type="InterPro" id="IPR011049">
    <property type="entry name" value="Serralysin-like_metalloprot_C"/>
</dbReference>
<gene>
    <name evidence="6" type="ORF">QO010_001907</name>
</gene>
<feature type="compositionally biased region" description="Low complexity" evidence="5">
    <location>
        <begin position="556"/>
        <end position="575"/>
    </location>
</feature>
<proteinExistence type="predicted"/>
<dbReference type="Gene3D" id="2.150.10.10">
    <property type="entry name" value="Serralysin-like metalloprotease, C-terminal"/>
    <property type="match status" value="4"/>
</dbReference>
<evidence type="ECO:0000256" key="3">
    <source>
        <dbReference type="ARBA" id="ARBA00022801"/>
    </source>
</evidence>
<comment type="caution">
    <text evidence="6">The sequence shown here is derived from an EMBL/GenBank/DDBJ whole genome shotgun (WGS) entry which is preliminary data.</text>
</comment>
<dbReference type="InterPro" id="IPR013519">
    <property type="entry name" value="Int_alpha_beta-p"/>
</dbReference>
<evidence type="ECO:0000313" key="6">
    <source>
        <dbReference type="EMBL" id="MDQ0464136.1"/>
    </source>
</evidence>
<evidence type="ECO:0000256" key="2">
    <source>
        <dbReference type="ARBA" id="ARBA00022737"/>
    </source>
</evidence>
<dbReference type="Pfam" id="PF01839">
    <property type="entry name" value="FG-GAP"/>
    <property type="match status" value="7"/>
</dbReference>
<dbReference type="InterPro" id="IPR013517">
    <property type="entry name" value="FG-GAP"/>
</dbReference>
<evidence type="ECO:0000313" key="7">
    <source>
        <dbReference type="Proteomes" id="UP001228905"/>
    </source>
</evidence>
<dbReference type="SUPFAM" id="SSF51120">
    <property type="entry name" value="beta-Roll"/>
    <property type="match status" value="3"/>
</dbReference>
<evidence type="ECO:0000256" key="1">
    <source>
        <dbReference type="ARBA" id="ARBA00022729"/>
    </source>
</evidence>
<keyword evidence="4" id="KW-0325">Glycoprotein</keyword>
<dbReference type="PANTHER" id="PTHR23221">
    <property type="entry name" value="GLYCOSYLPHOSPHATIDYLINOSITOL PHOSPHOLIPASE D"/>
    <property type="match status" value="1"/>
</dbReference>
<keyword evidence="2" id="KW-0677">Repeat</keyword>
<dbReference type="SMART" id="SM00191">
    <property type="entry name" value="Int_alpha"/>
    <property type="match status" value="7"/>
</dbReference>
<dbReference type="InterPro" id="IPR018511">
    <property type="entry name" value="Hemolysin-typ_Ca-bd_CS"/>
</dbReference>
<accession>A0ABU0IQ47</accession>
<dbReference type="InterPro" id="IPR001343">
    <property type="entry name" value="Hemolysn_Ca-bd"/>
</dbReference>
<dbReference type="PRINTS" id="PR01185">
    <property type="entry name" value="INTEGRINA"/>
</dbReference>
<keyword evidence="1" id="KW-0732">Signal</keyword>
<sequence>MSGFAAVIELATLDGTDGFQISGEALDDYSGHSVASAGDINGDGYDDLIIGAGNADPNGVNSGAAYVIFGKAGGFPAELDLSALDGTNGFQINGEATADFAGFSVASAGDVNGDGYDDLIIGAVQAGAVDVGASYVVFGKASGFAANLNLSTLNGINGFKITGEANSDHSGQSVASAGDINGDGYDDVIVGAAYADSNGVNAGATYVVFGKAAGFAAEINLSSLNGVNGFQITGEAANDKSGWSVASAGDVNGDGYADLIIGARDADPHGSNSGAAYVVLGKAGGFAANLDLSSLDGTNGFQVNGEAFGDSAGYFVASAGDVNGDGYGDVIIGALYADPNGADSGASYVLFGKAGGFGANFELSTLDGTNGFQISGEAAGDFSGRAVNAAGDVNGDGYDDLIIGAPGADPNGNASGAGYVMFGKAAGFAANLDLSTLDGTNGFKIDGEATLDDAGASVASAGDLNGDGVDDLIVGATRASPHGTASGASYVIFGRASAPPVVPPVNGTGGPDTLNGTAGDDTLNGLGGNDKLNGFGGNDTLTGGDGADRLDGGDGADTLSGGADNDTLDGGTGADAMAGGTGNDIYIVDNAGDTTVEKTNEGYDIVRSSVTWTLAGNIEGLQLQGSGNIGGTGNSLANNIQGNSGNNTLHGGDGTDTIDGGDGVDKIYGDADGDILSGGLGNDIVDGGEGNDKLDGGDGNDKLFGGNGNDALIGGLGADHMEGGAGNDNLTGGDGNDSLDGGAGNDAMSGGLGNDVYFVDGMFDTATEAANEGFDIVRSSVTWTLGGNFEGLELQGSANLNGTGNALANQLTGNSGANILSGLGGVDTIDGGDGVDRIIGGTGNDILRGGTGADTFAVLQESVGNLTLEIDAILDFSTAQGDRLDLSAIDANSLVGGDQAFSLVLSFGHHAGEMTLNFSGATTTLSLDVNGDGLADYQLRINGDVTGDSAGWLL</sequence>
<evidence type="ECO:0000256" key="4">
    <source>
        <dbReference type="ARBA" id="ARBA00023180"/>
    </source>
</evidence>
<evidence type="ECO:0000256" key="5">
    <source>
        <dbReference type="SAM" id="MobiDB-lite"/>
    </source>
</evidence>
<name>A0ABU0IQ47_9CAUL</name>
<dbReference type="Gene3D" id="2.130.10.130">
    <property type="entry name" value="Integrin alpha, N-terminal"/>
    <property type="match status" value="4"/>
</dbReference>
<keyword evidence="3" id="KW-0378">Hydrolase</keyword>
<feature type="region of interest" description="Disordered" evidence="5">
    <location>
        <begin position="537"/>
        <end position="575"/>
    </location>
</feature>
<protein>
    <submittedName>
        <fullName evidence="6">Ca2+-binding RTX toxin-like protein</fullName>
    </submittedName>
</protein>
<dbReference type="Proteomes" id="UP001228905">
    <property type="component" value="Unassembled WGS sequence"/>
</dbReference>
<dbReference type="PROSITE" id="PS00330">
    <property type="entry name" value="HEMOLYSIN_CALCIUM"/>
    <property type="match status" value="7"/>
</dbReference>
<reference evidence="6 7" key="1">
    <citation type="submission" date="2023-07" db="EMBL/GenBank/DDBJ databases">
        <title>Genomic Encyclopedia of Type Strains, Phase IV (KMG-IV): sequencing the most valuable type-strain genomes for metagenomic binning, comparative biology and taxonomic classification.</title>
        <authorList>
            <person name="Goeker M."/>
        </authorList>
    </citation>
    <scope>NUCLEOTIDE SEQUENCE [LARGE SCALE GENOMIC DNA]</scope>
    <source>
        <strain evidence="6 7">DSM 18695</strain>
    </source>
</reference>
<dbReference type="PROSITE" id="PS51470">
    <property type="entry name" value="FG_GAP"/>
    <property type="match status" value="7"/>
</dbReference>
<organism evidence="6 7">
    <name type="scientific">Caulobacter ginsengisoli</name>
    <dbReference type="NCBI Taxonomy" id="400775"/>
    <lineage>
        <taxon>Bacteria</taxon>
        <taxon>Pseudomonadati</taxon>
        <taxon>Pseudomonadota</taxon>
        <taxon>Alphaproteobacteria</taxon>
        <taxon>Caulobacterales</taxon>
        <taxon>Caulobacteraceae</taxon>
        <taxon>Caulobacter</taxon>
    </lineage>
</organism>
<keyword evidence="7" id="KW-1185">Reference proteome</keyword>
<dbReference type="InterPro" id="IPR028994">
    <property type="entry name" value="Integrin_alpha_N"/>
</dbReference>
<dbReference type="PRINTS" id="PR00313">
    <property type="entry name" value="CABNDNGRPT"/>
</dbReference>
<dbReference type="PANTHER" id="PTHR23221:SF7">
    <property type="entry name" value="PHOSPHATIDYLINOSITOL-GLYCAN-SPECIFIC PHOSPHOLIPASE D"/>
    <property type="match status" value="1"/>
</dbReference>
<dbReference type="EMBL" id="JAUSVS010000002">
    <property type="protein sequence ID" value="MDQ0464136.1"/>
    <property type="molecule type" value="Genomic_DNA"/>
</dbReference>
<feature type="region of interest" description="Disordered" evidence="5">
    <location>
        <begin position="724"/>
        <end position="744"/>
    </location>
</feature>
<dbReference type="SUPFAM" id="SSF69318">
    <property type="entry name" value="Integrin alpha N-terminal domain"/>
    <property type="match status" value="1"/>
</dbReference>
<dbReference type="RefSeq" id="WP_307348561.1">
    <property type="nucleotide sequence ID" value="NZ_JAUSVS010000002.1"/>
</dbReference>
<feature type="compositionally biased region" description="Low complexity" evidence="5">
    <location>
        <begin position="727"/>
        <end position="740"/>
    </location>
</feature>
<dbReference type="InterPro" id="IPR000413">
    <property type="entry name" value="Integrin_alpha"/>
</dbReference>
<dbReference type="Pfam" id="PF00353">
    <property type="entry name" value="HemolysinCabind"/>
    <property type="match status" value="5"/>
</dbReference>